<comment type="caution">
    <text evidence="1">The sequence shown here is derived from an EMBL/GenBank/DDBJ whole genome shotgun (WGS) entry which is preliminary data.</text>
</comment>
<reference evidence="1" key="1">
    <citation type="submission" date="2022-08" db="EMBL/GenBank/DDBJ databases">
        <authorList>
            <person name="Kallberg Y."/>
            <person name="Tangrot J."/>
            <person name="Rosling A."/>
        </authorList>
    </citation>
    <scope>NUCLEOTIDE SEQUENCE</scope>
    <source>
        <strain evidence="1">Wild A</strain>
    </source>
</reference>
<dbReference type="OrthoDB" id="8954335at2759"/>
<protein>
    <submittedName>
        <fullName evidence="1">8920_t:CDS:1</fullName>
    </submittedName>
</protein>
<dbReference type="InterPro" id="IPR027417">
    <property type="entry name" value="P-loop_NTPase"/>
</dbReference>
<dbReference type="AlphaFoldDB" id="A0A9W4WTH6"/>
<evidence type="ECO:0000313" key="1">
    <source>
        <dbReference type="EMBL" id="CAI2184815.1"/>
    </source>
</evidence>
<evidence type="ECO:0000313" key="2">
    <source>
        <dbReference type="Proteomes" id="UP001153678"/>
    </source>
</evidence>
<dbReference type="EMBL" id="CAMKVN010003473">
    <property type="protein sequence ID" value="CAI2184815.1"/>
    <property type="molecule type" value="Genomic_DNA"/>
</dbReference>
<name>A0A9W4WTH6_9GLOM</name>
<dbReference type="Proteomes" id="UP001153678">
    <property type="component" value="Unassembled WGS sequence"/>
</dbReference>
<sequence length="96" mass="10638">MNEKASVILFGPVGQGKSSIANMLIQGNINLERNAFEINESAVGTSVTVNFSENDDYIVYDTIRIGESCYGNVPHEEAVKTIRNYFSNCEVPFKDL</sequence>
<dbReference type="SUPFAM" id="SSF52540">
    <property type="entry name" value="P-loop containing nucleoside triphosphate hydrolases"/>
    <property type="match status" value="1"/>
</dbReference>
<organism evidence="1 2">
    <name type="scientific">Funneliformis geosporum</name>
    <dbReference type="NCBI Taxonomy" id="1117311"/>
    <lineage>
        <taxon>Eukaryota</taxon>
        <taxon>Fungi</taxon>
        <taxon>Fungi incertae sedis</taxon>
        <taxon>Mucoromycota</taxon>
        <taxon>Glomeromycotina</taxon>
        <taxon>Glomeromycetes</taxon>
        <taxon>Glomerales</taxon>
        <taxon>Glomeraceae</taxon>
        <taxon>Funneliformis</taxon>
    </lineage>
</organism>
<accession>A0A9W4WTH6</accession>
<gene>
    <name evidence="1" type="ORF">FWILDA_LOCUS11764</name>
</gene>
<dbReference type="Gene3D" id="3.40.50.300">
    <property type="entry name" value="P-loop containing nucleotide triphosphate hydrolases"/>
    <property type="match status" value="1"/>
</dbReference>
<proteinExistence type="predicted"/>
<keyword evidence="2" id="KW-1185">Reference proteome</keyword>